<dbReference type="OrthoDB" id="144416at2"/>
<dbReference type="Proteomes" id="UP000287352">
    <property type="component" value="Unassembled WGS sequence"/>
</dbReference>
<sequence length="449" mass="50737">MSSLQEQLNQIPWKSLRHAYGPAIDTPIHLLALLSEDQREREKALEHLWASICHQGSVYEASAAAAPFLTQILAQVPDEQKLPLLDLLDSLSGRYWAAGRDLVRLSMFDTAHQVWKSSGQFLHEDNSDHTPEWVTHACVGDGIPVFLSLLQSTHMEIVRGTLILLSAFQELNQEIVPALMSFILVVEDPELKGLALRSLGDLLTEQAPEWEEYKRLLALPRDQVPGSVRFAAAETFAKYHPNEATPEIIDMLVEYMLQPYSLNLQVLSLLGMPRGWQALITLLERGATNWILLDTIRVAEAVLDMVFFGGWVENREWQYRSKRYSSAVLKAFELNDGVPPDLDEIEDIPDLSQGEATFGLNYMVTSSYPPQPNDLLVSVWGYDKDEAKNLSKRYEREGAAALSAEQKEALRVVLRCEPLWQYRQNLMEIYGLPITQHKLTAFLLGGQTV</sequence>
<dbReference type="SUPFAM" id="SSF48371">
    <property type="entry name" value="ARM repeat"/>
    <property type="match status" value="1"/>
</dbReference>
<evidence type="ECO:0000313" key="1">
    <source>
        <dbReference type="EMBL" id="GCE14570.1"/>
    </source>
</evidence>
<gene>
    <name evidence="1" type="ORF">KTT_44290</name>
</gene>
<keyword evidence="2" id="KW-1185">Reference proteome</keyword>
<reference evidence="2" key="1">
    <citation type="submission" date="2018-12" db="EMBL/GenBank/DDBJ databases">
        <title>Tengunoibacter tsumagoiensis gen. nov., sp. nov., Dictyobacter kobayashii sp. nov., D. alpinus sp. nov., and D. joshuensis sp. nov. and description of Dictyobacteraceae fam. nov. within the order Ktedonobacterales isolated from Tengu-no-mugimeshi.</title>
        <authorList>
            <person name="Wang C.M."/>
            <person name="Zheng Y."/>
            <person name="Sakai Y."/>
            <person name="Toyoda A."/>
            <person name="Minakuchi Y."/>
            <person name="Abe K."/>
            <person name="Yokota A."/>
            <person name="Yabe S."/>
        </authorList>
    </citation>
    <scope>NUCLEOTIDE SEQUENCE [LARGE SCALE GENOMIC DNA]</scope>
    <source>
        <strain evidence="2">Uno3</strain>
    </source>
</reference>
<dbReference type="InterPro" id="IPR016024">
    <property type="entry name" value="ARM-type_fold"/>
</dbReference>
<comment type="caution">
    <text evidence="1">The sequence shown here is derived from an EMBL/GenBank/DDBJ whole genome shotgun (WGS) entry which is preliminary data.</text>
</comment>
<accession>A0A402A618</accession>
<evidence type="ECO:0000313" key="2">
    <source>
        <dbReference type="Proteomes" id="UP000287352"/>
    </source>
</evidence>
<dbReference type="EMBL" id="BIFR01000002">
    <property type="protein sequence ID" value="GCE14570.1"/>
    <property type="molecule type" value="Genomic_DNA"/>
</dbReference>
<name>A0A402A618_9CHLR</name>
<protein>
    <recommendedName>
        <fullName evidence="3">HEAT repeat domain-containing protein</fullName>
    </recommendedName>
</protein>
<evidence type="ECO:0008006" key="3">
    <source>
        <dbReference type="Google" id="ProtNLM"/>
    </source>
</evidence>
<dbReference type="AlphaFoldDB" id="A0A402A618"/>
<dbReference type="InterPro" id="IPR011989">
    <property type="entry name" value="ARM-like"/>
</dbReference>
<dbReference type="RefSeq" id="WP_126582129.1">
    <property type="nucleotide sequence ID" value="NZ_BIFR01000002.1"/>
</dbReference>
<organism evidence="1 2">
    <name type="scientific">Tengunoibacter tsumagoiensis</name>
    <dbReference type="NCBI Taxonomy" id="2014871"/>
    <lineage>
        <taxon>Bacteria</taxon>
        <taxon>Bacillati</taxon>
        <taxon>Chloroflexota</taxon>
        <taxon>Ktedonobacteria</taxon>
        <taxon>Ktedonobacterales</taxon>
        <taxon>Dictyobacteraceae</taxon>
        <taxon>Tengunoibacter</taxon>
    </lineage>
</organism>
<dbReference type="Gene3D" id="1.25.10.10">
    <property type="entry name" value="Leucine-rich Repeat Variant"/>
    <property type="match status" value="1"/>
</dbReference>
<proteinExistence type="predicted"/>